<dbReference type="Pfam" id="PF02518">
    <property type="entry name" value="HATPase_c"/>
    <property type="match status" value="1"/>
</dbReference>
<dbReference type="InterPro" id="IPR035965">
    <property type="entry name" value="PAS-like_dom_sf"/>
</dbReference>
<dbReference type="InterPro" id="IPR003661">
    <property type="entry name" value="HisK_dim/P_dom"/>
</dbReference>
<dbReference type="InterPro" id="IPR036890">
    <property type="entry name" value="HATPase_C_sf"/>
</dbReference>
<dbReference type="EC" id="2.7.13.3" evidence="2"/>
<keyword evidence="9" id="KW-0812">Transmembrane</keyword>
<sequence>MKRAFKMKVTRIRNREVLYLVVVLIVAGGFVAINIAINFTDMIYDFFKAYTRLAVREFSVNLIFLGVTLLLWLTYRRWKEADRRKEELENIIDSISPDVFVVINSDRTIVMCNSSVKRMFGYEMDEVINQKADLLYFAEQSSSEHWHEIFDTLEREGFHIGLAAGKKKNGKTIPLEIITGNLSGHAGAVLLLHDITERTEMQERLLRQEKLAVLGQLAGGMGHELRNPLGVIGNSAYYLNMKLKDADEKVKKHLDILQGEVQRANKIISDLLEFSKARPPSLVEYDLNSIIIDALAEIKIPENISVESQLDKKLPRIQLDPDQIRRVFINIISDAVQAMPEGGRLDINTGVKGDFVEMMIRDTGEGIPEENIQKIFEPLFSTRARGIGLGLTIVKGIIDSHKGVIEVESGIGEGTTFTIKLPLEEEKERGE</sequence>
<dbReference type="Gene3D" id="3.30.565.10">
    <property type="entry name" value="Histidine kinase-like ATPase, C-terminal domain"/>
    <property type="match status" value="1"/>
</dbReference>
<evidence type="ECO:0000313" key="13">
    <source>
        <dbReference type="Proteomes" id="UP000215215"/>
    </source>
</evidence>
<evidence type="ECO:0000256" key="1">
    <source>
        <dbReference type="ARBA" id="ARBA00000085"/>
    </source>
</evidence>
<name>A0A235BY51_UNCW3</name>
<keyword evidence="6" id="KW-0418">Kinase</keyword>
<organism evidence="12 13">
    <name type="scientific">candidate division WOR-3 bacterium JGI_Cruoil_03_44_89</name>
    <dbReference type="NCBI Taxonomy" id="1973748"/>
    <lineage>
        <taxon>Bacteria</taxon>
        <taxon>Bacteria division WOR-3</taxon>
    </lineage>
</organism>
<dbReference type="AlphaFoldDB" id="A0A235BY51"/>
<dbReference type="EMBL" id="NOZQ01000034">
    <property type="protein sequence ID" value="OYD17079.1"/>
    <property type="molecule type" value="Genomic_DNA"/>
</dbReference>
<dbReference type="PROSITE" id="PS50109">
    <property type="entry name" value="HIS_KIN"/>
    <property type="match status" value="1"/>
</dbReference>
<reference evidence="12 13" key="1">
    <citation type="submission" date="2017-07" db="EMBL/GenBank/DDBJ databases">
        <title>Recovery of genomes from metagenomes via a dereplication, aggregation, and scoring strategy.</title>
        <authorList>
            <person name="Sieber C.M."/>
            <person name="Probst A.J."/>
            <person name="Sharrar A."/>
            <person name="Thomas B.C."/>
            <person name="Hess M."/>
            <person name="Tringe S.G."/>
            <person name="Banfield J.F."/>
        </authorList>
    </citation>
    <scope>NUCLEOTIDE SEQUENCE [LARGE SCALE GENOMIC DNA]</scope>
    <source>
        <strain evidence="12">JGI_Cruoil_03_44_89</strain>
    </source>
</reference>
<dbReference type="Pfam" id="PF13426">
    <property type="entry name" value="PAS_9"/>
    <property type="match status" value="1"/>
</dbReference>
<dbReference type="SUPFAM" id="SSF55874">
    <property type="entry name" value="ATPase domain of HSP90 chaperone/DNA topoisomerase II/histidine kinase"/>
    <property type="match status" value="1"/>
</dbReference>
<dbReference type="InterPro" id="IPR004358">
    <property type="entry name" value="Sig_transdc_His_kin-like_C"/>
</dbReference>
<feature type="domain" description="Histidine kinase" evidence="10">
    <location>
        <begin position="220"/>
        <end position="425"/>
    </location>
</feature>
<dbReference type="GO" id="GO:0005524">
    <property type="term" value="F:ATP binding"/>
    <property type="evidence" value="ECO:0007669"/>
    <property type="project" value="UniProtKB-KW"/>
</dbReference>
<comment type="catalytic activity">
    <reaction evidence="1">
        <text>ATP + protein L-histidine = ADP + protein N-phospho-L-histidine.</text>
        <dbReference type="EC" id="2.7.13.3"/>
    </reaction>
</comment>
<evidence type="ECO:0000256" key="9">
    <source>
        <dbReference type="SAM" id="Phobius"/>
    </source>
</evidence>
<dbReference type="CDD" id="cd00082">
    <property type="entry name" value="HisKA"/>
    <property type="match status" value="1"/>
</dbReference>
<keyword evidence="7" id="KW-0067">ATP-binding</keyword>
<protein>
    <recommendedName>
        <fullName evidence="2">histidine kinase</fullName>
        <ecNumber evidence="2">2.7.13.3</ecNumber>
    </recommendedName>
</protein>
<dbReference type="PANTHER" id="PTHR43065:SF10">
    <property type="entry name" value="PEROXIDE STRESS-ACTIVATED HISTIDINE KINASE MAK3"/>
    <property type="match status" value="1"/>
</dbReference>
<evidence type="ECO:0000256" key="3">
    <source>
        <dbReference type="ARBA" id="ARBA00022553"/>
    </source>
</evidence>
<feature type="transmembrane region" description="Helical" evidence="9">
    <location>
        <begin position="16"/>
        <end position="38"/>
    </location>
</feature>
<evidence type="ECO:0000313" key="12">
    <source>
        <dbReference type="EMBL" id="OYD17079.1"/>
    </source>
</evidence>
<dbReference type="SMART" id="SM00091">
    <property type="entry name" value="PAS"/>
    <property type="match status" value="1"/>
</dbReference>
<dbReference type="InterPro" id="IPR000014">
    <property type="entry name" value="PAS"/>
</dbReference>
<keyword evidence="5" id="KW-0547">Nucleotide-binding</keyword>
<dbReference type="NCBIfam" id="TIGR00229">
    <property type="entry name" value="sensory_box"/>
    <property type="match status" value="1"/>
</dbReference>
<evidence type="ECO:0000256" key="4">
    <source>
        <dbReference type="ARBA" id="ARBA00022679"/>
    </source>
</evidence>
<dbReference type="SMART" id="SM00387">
    <property type="entry name" value="HATPase_c"/>
    <property type="match status" value="1"/>
</dbReference>
<evidence type="ECO:0000259" key="11">
    <source>
        <dbReference type="PROSITE" id="PS50112"/>
    </source>
</evidence>
<feature type="transmembrane region" description="Helical" evidence="9">
    <location>
        <begin position="58"/>
        <end position="75"/>
    </location>
</feature>
<evidence type="ECO:0000256" key="8">
    <source>
        <dbReference type="ARBA" id="ARBA00023012"/>
    </source>
</evidence>
<evidence type="ECO:0000256" key="2">
    <source>
        <dbReference type="ARBA" id="ARBA00012438"/>
    </source>
</evidence>
<dbReference type="Gene3D" id="1.10.287.130">
    <property type="match status" value="1"/>
</dbReference>
<evidence type="ECO:0000256" key="5">
    <source>
        <dbReference type="ARBA" id="ARBA00022741"/>
    </source>
</evidence>
<dbReference type="Proteomes" id="UP000215215">
    <property type="component" value="Unassembled WGS sequence"/>
</dbReference>
<dbReference type="PROSITE" id="PS50112">
    <property type="entry name" value="PAS"/>
    <property type="match status" value="1"/>
</dbReference>
<keyword evidence="3" id="KW-0597">Phosphoprotein</keyword>
<feature type="domain" description="PAS" evidence="11">
    <location>
        <begin position="84"/>
        <end position="157"/>
    </location>
</feature>
<dbReference type="Gene3D" id="3.30.450.20">
    <property type="entry name" value="PAS domain"/>
    <property type="match status" value="1"/>
</dbReference>
<keyword evidence="9" id="KW-0472">Membrane</keyword>
<keyword evidence="4" id="KW-0808">Transferase</keyword>
<keyword evidence="8" id="KW-0902">Two-component regulatory system</keyword>
<comment type="caution">
    <text evidence="12">The sequence shown here is derived from an EMBL/GenBank/DDBJ whole genome shotgun (WGS) entry which is preliminary data.</text>
</comment>
<keyword evidence="9" id="KW-1133">Transmembrane helix</keyword>
<proteinExistence type="predicted"/>
<dbReference type="SUPFAM" id="SSF55785">
    <property type="entry name" value="PYP-like sensor domain (PAS domain)"/>
    <property type="match status" value="1"/>
</dbReference>
<evidence type="ECO:0000259" key="10">
    <source>
        <dbReference type="PROSITE" id="PS50109"/>
    </source>
</evidence>
<dbReference type="InterPro" id="IPR036097">
    <property type="entry name" value="HisK_dim/P_sf"/>
</dbReference>
<dbReference type="SMART" id="SM00388">
    <property type="entry name" value="HisKA"/>
    <property type="match status" value="1"/>
</dbReference>
<dbReference type="SUPFAM" id="SSF47384">
    <property type="entry name" value="Homodimeric domain of signal transducing histidine kinase"/>
    <property type="match status" value="1"/>
</dbReference>
<accession>A0A235BY51</accession>
<dbReference type="PRINTS" id="PR00344">
    <property type="entry name" value="BCTRLSENSOR"/>
</dbReference>
<dbReference type="PANTHER" id="PTHR43065">
    <property type="entry name" value="SENSOR HISTIDINE KINASE"/>
    <property type="match status" value="1"/>
</dbReference>
<dbReference type="InterPro" id="IPR005467">
    <property type="entry name" value="His_kinase_dom"/>
</dbReference>
<evidence type="ECO:0000256" key="7">
    <source>
        <dbReference type="ARBA" id="ARBA00022840"/>
    </source>
</evidence>
<evidence type="ECO:0000256" key="6">
    <source>
        <dbReference type="ARBA" id="ARBA00022777"/>
    </source>
</evidence>
<gene>
    <name evidence="12" type="ORF">CH333_01975</name>
</gene>
<dbReference type="InterPro" id="IPR003594">
    <property type="entry name" value="HATPase_dom"/>
</dbReference>
<dbReference type="GO" id="GO:0000155">
    <property type="term" value="F:phosphorelay sensor kinase activity"/>
    <property type="evidence" value="ECO:0007669"/>
    <property type="project" value="InterPro"/>
</dbReference>
<dbReference type="CDD" id="cd00130">
    <property type="entry name" value="PAS"/>
    <property type="match status" value="1"/>
</dbReference>
<dbReference type="Pfam" id="PF00512">
    <property type="entry name" value="HisKA"/>
    <property type="match status" value="1"/>
</dbReference>